<keyword evidence="3 5" id="KW-0460">Magnesium</keyword>
<dbReference type="EMBL" id="LHPG02000009">
    <property type="protein sequence ID" value="PRW56042.1"/>
    <property type="molecule type" value="Genomic_DNA"/>
</dbReference>
<dbReference type="InterPro" id="IPR011206">
    <property type="entry name" value="Citrate_lyase_beta/mcl1/mcl2"/>
</dbReference>
<evidence type="ECO:0000256" key="3">
    <source>
        <dbReference type="ARBA" id="ARBA00022842"/>
    </source>
</evidence>
<reference evidence="7 8" key="1">
    <citation type="journal article" date="2018" name="Plant J.">
        <title>Genome sequences of Chlorella sorokiniana UTEX 1602 and Micractinium conductrix SAG 241.80: implications to maltose excretion by a green alga.</title>
        <authorList>
            <person name="Arriola M.B."/>
            <person name="Velmurugan N."/>
            <person name="Zhang Y."/>
            <person name="Plunkett M.H."/>
            <person name="Hondzo H."/>
            <person name="Barney B.M."/>
        </authorList>
    </citation>
    <scope>NUCLEOTIDE SEQUENCE [LARGE SCALE GENOMIC DNA]</scope>
    <source>
        <strain evidence="8">UTEX 1602</strain>
    </source>
</reference>
<feature type="binding site" evidence="4">
    <location>
        <position position="155"/>
    </location>
    <ligand>
        <name>substrate</name>
    </ligand>
</feature>
<evidence type="ECO:0000313" key="8">
    <source>
        <dbReference type="Proteomes" id="UP000239899"/>
    </source>
</evidence>
<dbReference type="InterPro" id="IPR040442">
    <property type="entry name" value="Pyrv_kinase-like_dom_sf"/>
</dbReference>
<evidence type="ECO:0000256" key="5">
    <source>
        <dbReference type="PIRSR" id="PIRSR015582-2"/>
    </source>
</evidence>
<keyword evidence="8" id="KW-1185">Reference proteome</keyword>
<feature type="binding site" evidence="5">
    <location>
        <position position="155"/>
    </location>
    <ligand>
        <name>Mg(2+)</name>
        <dbReference type="ChEBI" id="CHEBI:18420"/>
    </ligand>
</feature>
<sequence>MSNKLGSLRGLVTAAAPSRGSVLELPPRRALLYVPGDSEKKISKAADLGVDVVCLDLEDAVAQGRKDAARETAAKALAELSFGRSERAVRINAVQSGHCEDDLEAVLSGAALPDALVVPKIDSVEHVRWLFDRVKGLLGPRLQGEAPPALITMCESGMGLLNLRQIFEACLTRTNVLRLEACILGADDLQASLGLKRQQGTDDTLFARRWVVLHARAFGLQPIDQVYIDYKNSHGLQAEALEGRGIGMAGKQIIHPSQIAPVQDAFSPDPHEVEEARQLVQAFEEHQLQGKGAFTFRDRMIDQPTYLQARNLLQFAARVGQA</sequence>
<dbReference type="PANTHER" id="PTHR11105:SF0">
    <property type="entry name" value="CITRAMALYL-COA LYASE, MITOCHONDRIAL"/>
    <property type="match status" value="1"/>
</dbReference>
<dbReference type="InterPro" id="IPR005000">
    <property type="entry name" value="Aldolase/citrate-lyase_domain"/>
</dbReference>
<comment type="cofactor">
    <cofactor evidence="1">
        <name>Mg(2+)</name>
        <dbReference type="ChEBI" id="CHEBI:18420"/>
    </cofactor>
</comment>
<dbReference type="Gene3D" id="3.20.20.60">
    <property type="entry name" value="Phosphoenolpyruvate-binding domains"/>
    <property type="match status" value="1"/>
</dbReference>
<evidence type="ECO:0000256" key="4">
    <source>
        <dbReference type="PIRSR" id="PIRSR015582-1"/>
    </source>
</evidence>
<dbReference type="GO" id="GO:0047777">
    <property type="term" value="F:(S)-citramalyl-CoA lyase activity"/>
    <property type="evidence" value="ECO:0007669"/>
    <property type="project" value="TreeGrafter"/>
</dbReference>
<dbReference type="PANTHER" id="PTHR11105">
    <property type="entry name" value="CITRATE LYASE SUBUNIT BETA-RELATED"/>
    <property type="match status" value="1"/>
</dbReference>
<dbReference type="GO" id="GO:0046872">
    <property type="term" value="F:metal ion binding"/>
    <property type="evidence" value="ECO:0007669"/>
    <property type="project" value="UniProtKB-KW"/>
</dbReference>
<proteinExistence type="predicted"/>
<feature type="binding site" evidence="4">
    <location>
        <position position="90"/>
    </location>
    <ligand>
        <name>substrate</name>
    </ligand>
</feature>
<evidence type="ECO:0000256" key="2">
    <source>
        <dbReference type="ARBA" id="ARBA00022723"/>
    </source>
</evidence>
<dbReference type="STRING" id="3076.A0A2P6TPU0"/>
<dbReference type="Proteomes" id="UP000239899">
    <property type="component" value="Unassembled WGS sequence"/>
</dbReference>
<dbReference type="GO" id="GO:0106064">
    <property type="term" value="P:regulation of cobalamin metabolic process"/>
    <property type="evidence" value="ECO:0007669"/>
    <property type="project" value="TreeGrafter"/>
</dbReference>
<comment type="caution">
    <text evidence="7">The sequence shown here is derived from an EMBL/GenBank/DDBJ whole genome shotgun (WGS) entry which is preliminary data.</text>
</comment>
<accession>A0A2P6TPU0</accession>
<evidence type="ECO:0000259" key="6">
    <source>
        <dbReference type="Pfam" id="PF03328"/>
    </source>
</evidence>
<dbReference type="AlphaFoldDB" id="A0A2P6TPU0"/>
<feature type="binding site" evidence="5">
    <location>
        <position position="188"/>
    </location>
    <ligand>
        <name>Mg(2+)</name>
        <dbReference type="ChEBI" id="CHEBI:18420"/>
    </ligand>
</feature>
<keyword evidence="7" id="KW-0456">Lyase</keyword>
<dbReference type="PIRSF" id="PIRSF015582">
    <property type="entry name" value="Cit_lyase_B"/>
    <property type="match status" value="1"/>
</dbReference>
<dbReference type="Pfam" id="PF03328">
    <property type="entry name" value="HpcH_HpaI"/>
    <property type="match status" value="1"/>
</dbReference>
<dbReference type="SUPFAM" id="SSF51621">
    <property type="entry name" value="Phosphoenolpyruvate/pyruvate domain"/>
    <property type="match status" value="1"/>
</dbReference>
<protein>
    <submittedName>
        <fullName evidence="7">Citrate lyase subunit beta mitochondrial</fullName>
    </submittedName>
</protein>
<dbReference type="InterPro" id="IPR015813">
    <property type="entry name" value="Pyrv/PenolPyrv_kinase-like_dom"/>
</dbReference>
<dbReference type="OrthoDB" id="505238at2759"/>
<name>A0A2P6TPU0_CHLSO</name>
<evidence type="ECO:0000313" key="7">
    <source>
        <dbReference type="EMBL" id="PRW56042.1"/>
    </source>
</evidence>
<feature type="domain" description="HpcH/HpaI aldolase/citrate lyase" evidence="6">
    <location>
        <begin position="29"/>
        <end position="256"/>
    </location>
</feature>
<gene>
    <name evidence="7" type="ORF">C2E21_5163</name>
</gene>
<organism evidence="7 8">
    <name type="scientific">Chlorella sorokiniana</name>
    <name type="common">Freshwater green alga</name>
    <dbReference type="NCBI Taxonomy" id="3076"/>
    <lineage>
        <taxon>Eukaryota</taxon>
        <taxon>Viridiplantae</taxon>
        <taxon>Chlorophyta</taxon>
        <taxon>core chlorophytes</taxon>
        <taxon>Trebouxiophyceae</taxon>
        <taxon>Chlorellales</taxon>
        <taxon>Chlorellaceae</taxon>
        <taxon>Chlorella clade</taxon>
        <taxon>Chlorella</taxon>
    </lineage>
</organism>
<evidence type="ECO:0000256" key="1">
    <source>
        <dbReference type="ARBA" id="ARBA00001946"/>
    </source>
</evidence>
<keyword evidence="2 5" id="KW-0479">Metal-binding</keyword>
<dbReference type="InterPro" id="IPR040186">
    <property type="entry name" value="Citramalyl-CoA_lyase"/>
</dbReference>